<evidence type="ECO:0000313" key="2">
    <source>
        <dbReference type="Proteomes" id="UP000282977"/>
    </source>
</evidence>
<gene>
    <name evidence="1" type="ORF">ENE74_03790</name>
</gene>
<sequence>MRLTGAAMDYFPFAFTGLVEHHDLGTYRYTVLWLPDEIAGQLPLAEHPRLRISGELNDQPCTGAWQPSRGRWYLMLGKPLLKATGLSVDCFATLRFRVEPQDEVDMPPLLAQALEGNRAAAERWAMLTPGKQRAICHHVLSAKTGATVARRIAQAVLWLETQETDLRQLPKMKTDDG</sequence>
<dbReference type="EMBL" id="RZUL01000001">
    <property type="protein sequence ID" value="RVT43733.1"/>
    <property type="molecule type" value="Genomic_DNA"/>
</dbReference>
<evidence type="ECO:0000313" key="1">
    <source>
        <dbReference type="EMBL" id="RVT43733.1"/>
    </source>
</evidence>
<proteinExistence type="predicted"/>
<protein>
    <recommendedName>
        <fullName evidence="3">DUF1905 domain-containing protein</fullName>
    </recommendedName>
</protein>
<name>A0A437JDB5_9SPHN</name>
<accession>A0A437JDB5</accession>
<dbReference type="Proteomes" id="UP000282977">
    <property type="component" value="Unassembled WGS sequence"/>
</dbReference>
<dbReference type="Pfam" id="PF13376">
    <property type="entry name" value="OmdA"/>
    <property type="match status" value="1"/>
</dbReference>
<keyword evidence="2" id="KW-1185">Reference proteome</keyword>
<reference evidence="1 2" key="1">
    <citation type="submission" date="2019-01" db="EMBL/GenBank/DDBJ databases">
        <authorList>
            <person name="Chen W.-M."/>
        </authorList>
    </citation>
    <scope>NUCLEOTIDE SEQUENCE [LARGE SCALE GENOMIC DNA]</scope>
    <source>
        <strain evidence="1 2">TLA-22</strain>
    </source>
</reference>
<evidence type="ECO:0008006" key="3">
    <source>
        <dbReference type="Google" id="ProtNLM"/>
    </source>
</evidence>
<dbReference type="AlphaFoldDB" id="A0A437JDB5"/>
<comment type="caution">
    <text evidence="1">The sequence shown here is derived from an EMBL/GenBank/DDBJ whole genome shotgun (WGS) entry which is preliminary data.</text>
</comment>
<dbReference type="OrthoDB" id="9794564at2"/>
<organism evidence="1 2">
    <name type="scientific">Sphingobium algorifonticola</name>
    <dbReference type="NCBI Taxonomy" id="2008318"/>
    <lineage>
        <taxon>Bacteria</taxon>
        <taxon>Pseudomonadati</taxon>
        <taxon>Pseudomonadota</taxon>
        <taxon>Alphaproteobacteria</taxon>
        <taxon>Sphingomonadales</taxon>
        <taxon>Sphingomonadaceae</taxon>
        <taxon>Sphingobium</taxon>
    </lineage>
</organism>